<dbReference type="SMART" id="SM00672">
    <property type="entry name" value="CAP10"/>
    <property type="match status" value="1"/>
</dbReference>
<feature type="compositionally biased region" description="Basic and acidic residues" evidence="1">
    <location>
        <begin position="58"/>
        <end position="83"/>
    </location>
</feature>
<name>A0A165EVW5_9BASI</name>
<dbReference type="PANTHER" id="PTHR12203:SF118">
    <property type="entry name" value="BETA-1,2-XYLOSYLTRANSFERASE 1"/>
    <property type="match status" value="1"/>
</dbReference>
<dbReference type="Pfam" id="PF05686">
    <property type="entry name" value="Glyco_transf_90"/>
    <property type="match status" value="1"/>
</dbReference>
<proteinExistence type="predicted"/>
<feature type="region of interest" description="Disordered" evidence="1">
    <location>
        <begin position="1"/>
        <end position="187"/>
    </location>
</feature>
<dbReference type="InParanoid" id="A0A165EVW5"/>
<evidence type="ECO:0000259" key="2">
    <source>
        <dbReference type="SMART" id="SM00672"/>
    </source>
</evidence>
<keyword evidence="4" id="KW-1185">Reference proteome</keyword>
<feature type="compositionally biased region" description="Low complexity" evidence="1">
    <location>
        <begin position="156"/>
        <end position="177"/>
    </location>
</feature>
<dbReference type="PANTHER" id="PTHR12203">
    <property type="entry name" value="KDEL LYS-ASP-GLU-LEU CONTAINING - RELATED"/>
    <property type="match status" value="1"/>
</dbReference>
<dbReference type="Proteomes" id="UP000076842">
    <property type="component" value="Unassembled WGS sequence"/>
</dbReference>
<dbReference type="EMBL" id="KV423991">
    <property type="protein sequence ID" value="KZT55623.1"/>
    <property type="molecule type" value="Genomic_DNA"/>
</dbReference>
<dbReference type="GO" id="GO:0016740">
    <property type="term" value="F:transferase activity"/>
    <property type="evidence" value="ECO:0007669"/>
    <property type="project" value="UniProtKB-KW"/>
</dbReference>
<dbReference type="InterPro" id="IPR051091">
    <property type="entry name" value="O-Glucosyltr/Glycosyltrsf_90"/>
</dbReference>
<evidence type="ECO:0000256" key="1">
    <source>
        <dbReference type="SAM" id="MobiDB-lite"/>
    </source>
</evidence>
<feature type="compositionally biased region" description="Pro residues" evidence="1">
    <location>
        <begin position="86"/>
        <end position="102"/>
    </location>
</feature>
<feature type="domain" description="Glycosyl transferase CAP10" evidence="2">
    <location>
        <begin position="521"/>
        <end position="809"/>
    </location>
</feature>
<evidence type="ECO:0000313" key="3">
    <source>
        <dbReference type="EMBL" id="KZT55623.1"/>
    </source>
</evidence>
<accession>A0A165EVW5</accession>
<keyword evidence="3" id="KW-0808">Transferase</keyword>
<protein>
    <submittedName>
        <fullName evidence="3">Glycosyltransferase family 90 protein</fullName>
    </submittedName>
</protein>
<dbReference type="OrthoDB" id="541052at2759"/>
<reference evidence="3 4" key="1">
    <citation type="journal article" date="2016" name="Mol. Biol. Evol.">
        <title>Comparative Genomics of Early-Diverging Mushroom-Forming Fungi Provides Insights into the Origins of Lignocellulose Decay Capabilities.</title>
        <authorList>
            <person name="Nagy L.G."/>
            <person name="Riley R."/>
            <person name="Tritt A."/>
            <person name="Adam C."/>
            <person name="Daum C."/>
            <person name="Floudas D."/>
            <person name="Sun H."/>
            <person name="Yadav J.S."/>
            <person name="Pangilinan J."/>
            <person name="Larsson K.H."/>
            <person name="Matsuura K."/>
            <person name="Barry K."/>
            <person name="Labutti K."/>
            <person name="Kuo R."/>
            <person name="Ohm R.A."/>
            <person name="Bhattacharya S.S."/>
            <person name="Shirouzu T."/>
            <person name="Yoshinaga Y."/>
            <person name="Martin F.M."/>
            <person name="Grigoriev I.V."/>
            <person name="Hibbett D.S."/>
        </authorList>
    </citation>
    <scope>NUCLEOTIDE SEQUENCE [LARGE SCALE GENOMIC DNA]</scope>
    <source>
        <strain evidence="3 4">HHB12733</strain>
    </source>
</reference>
<sequence>MWEAENPHSPPDVAESALPGSGNAETQVAPGRSDAQSGQGGQGGQSGEGEGKEEEEDARGWAKDQQRALRFEAKRRKEVEELAKAAPPPEAPPPPPPPPLPLQPLARPPLQQVKGDPGLRGLQRLQMGRQRLQQQQQQLQHVQQQQQDQRARQPQDGRQQLQQEPQQPPAAAGVQQPPNRPTFEHDEDPNVVRAMDLAQQGAPHWGPGRVGGLVRPVLVGAAEHIPADRVPVPVPERAVGEQQPLDPALALAAAAPASPELKPHTYLTNGLVLTNPLGRHPILDLIVRSSREWQLKLARQSRSLPEAVAEYQRRYGRVPPRGFGAWWAYVQRHEVQLPDEYDQIARDLEPFWGVSASEARAMQEVARAREGTYTLVSSRERGRVVLGGLRVEKEDEPRGMERARAQLELVHGFGAVWLDENGERTTVEREIVKATGDWEVTFGAGETPRELVDWEVDNDRRWKAKSGKVVEVARKGKQAYTGWAAACPPSSPLRVSWPRQPDLPLQPSEPKTFIHTQLSAMNPCEHTWLVHTSGFLISQARGPPLPETGSLLFGTSKTSLHADVLAVSTEGWIEDVSGDVPWEEKQDSRLVWRGSNAGVPATPESRWEASQRIRFVEMTGVHDALLQYPVLLSQADNMPVGRPQPRPQTWMNELLTDAAFVRGPVECSARACDDLWERFEFRSSMPLATQYGYKYAFDLDGKGPSERFKRLLTSRSMVLQSTGFTQWYTDRIQPWVHYVPVQVDLSDLYDILTFFAGDVAAGGKGGHDALAREIALQGREWSRAFWRKEDMVAYTWRLMLEYGRVVSDDRDNMGFELP</sequence>
<dbReference type="AlphaFoldDB" id="A0A165EVW5"/>
<evidence type="ECO:0000313" key="4">
    <source>
        <dbReference type="Proteomes" id="UP000076842"/>
    </source>
</evidence>
<dbReference type="InterPro" id="IPR006598">
    <property type="entry name" value="CAP10"/>
</dbReference>
<organism evidence="3 4">
    <name type="scientific">Calocera cornea HHB12733</name>
    <dbReference type="NCBI Taxonomy" id="1353952"/>
    <lineage>
        <taxon>Eukaryota</taxon>
        <taxon>Fungi</taxon>
        <taxon>Dikarya</taxon>
        <taxon>Basidiomycota</taxon>
        <taxon>Agaricomycotina</taxon>
        <taxon>Dacrymycetes</taxon>
        <taxon>Dacrymycetales</taxon>
        <taxon>Dacrymycetaceae</taxon>
        <taxon>Calocera</taxon>
    </lineage>
</organism>
<feature type="compositionally biased region" description="Gly residues" evidence="1">
    <location>
        <begin position="38"/>
        <end position="48"/>
    </location>
</feature>
<gene>
    <name evidence="3" type="ORF">CALCODRAFT_509981</name>
</gene>
<feature type="compositionally biased region" description="Low complexity" evidence="1">
    <location>
        <begin position="119"/>
        <end position="148"/>
    </location>
</feature>